<dbReference type="AlphaFoldDB" id="A0A5C8GA52"/>
<dbReference type="PROSITE" id="PS51257">
    <property type="entry name" value="PROKAR_LIPOPROTEIN"/>
    <property type="match status" value="1"/>
</dbReference>
<comment type="caution">
    <text evidence="1">The sequence shown here is derived from an EMBL/GenBank/DDBJ whole genome shotgun (WGS) entry which is preliminary data.</text>
</comment>
<evidence type="ECO:0008006" key="3">
    <source>
        <dbReference type="Google" id="ProtNLM"/>
    </source>
</evidence>
<organism evidence="1 2">
    <name type="scientific">Brachyspira aalborgi</name>
    <dbReference type="NCBI Taxonomy" id="29522"/>
    <lineage>
        <taxon>Bacteria</taxon>
        <taxon>Pseudomonadati</taxon>
        <taxon>Spirochaetota</taxon>
        <taxon>Spirochaetia</taxon>
        <taxon>Brachyspirales</taxon>
        <taxon>Brachyspiraceae</taxon>
        <taxon>Brachyspira</taxon>
    </lineage>
</organism>
<dbReference type="OrthoDB" id="9885583at2"/>
<proteinExistence type="predicted"/>
<dbReference type="RefSeq" id="WP_147527880.1">
    <property type="nucleotide sequence ID" value="NZ_SAYJ01000007.1"/>
</dbReference>
<evidence type="ECO:0000313" key="1">
    <source>
        <dbReference type="EMBL" id="TXJ58726.1"/>
    </source>
</evidence>
<reference evidence="1 2" key="1">
    <citation type="journal article" date="1992" name="Lakartidningen">
        <title>[Penicillin V and not amoxicillin is the first choice preparation in acute otitis].</title>
        <authorList>
            <person name="Kamme C."/>
            <person name="Lundgren K."/>
            <person name="Prellner K."/>
        </authorList>
    </citation>
    <scope>NUCLEOTIDE SEQUENCE [LARGE SCALE GENOMIC DNA]</scope>
    <source>
        <strain evidence="1 2">PC2777IV</strain>
    </source>
</reference>
<protein>
    <recommendedName>
        <fullName evidence="3">Lipoprotein</fullName>
    </recommendedName>
</protein>
<accession>A0A5C8GA52</accession>
<dbReference type="EMBL" id="SAYJ01000007">
    <property type="protein sequence ID" value="TXJ58726.1"/>
    <property type="molecule type" value="Genomic_DNA"/>
</dbReference>
<gene>
    <name evidence="1" type="ORF">EPJ67_00940</name>
</gene>
<name>A0A5C8GA52_9SPIR</name>
<dbReference type="Proteomes" id="UP000325013">
    <property type="component" value="Unassembled WGS sequence"/>
</dbReference>
<sequence length="123" mass="14398">MKNILIYLILSLTVVSCTYTSYEKYIVEGDKTNVTIRYRGLNDDRKLEKNLKKIYVENLPVIIDVEQFASYSAPYVHRNKSKLYWEIEAYSESPGTLILRMETSGVSNMTTNNYLRITSYFIE</sequence>
<evidence type="ECO:0000313" key="2">
    <source>
        <dbReference type="Proteomes" id="UP000325013"/>
    </source>
</evidence>